<protein>
    <submittedName>
        <fullName evidence="6">RNA polymerase subunit sigma-70</fullName>
    </submittedName>
</protein>
<name>A0A6P1EA14_LENHI</name>
<dbReference type="Gene3D" id="3.40.50.1360">
    <property type="match status" value="1"/>
</dbReference>
<dbReference type="GO" id="GO:0003677">
    <property type="term" value="F:DNA binding"/>
    <property type="evidence" value="ECO:0007669"/>
    <property type="project" value="UniProtKB-KW"/>
</dbReference>
<evidence type="ECO:0000259" key="5">
    <source>
        <dbReference type="Pfam" id="PF04198"/>
    </source>
</evidence>
<dbReference type="EMBL" id="CP047121">
    <property type="protein sequence ID" value="QHB52602.1"/>
    <property type="molecule type" value="Genomic_DNA"/>
</dbReference>
<organism evidence="6 7">
    <name type="scientific">Lentilactobacillus hilgardii</name>
    <name type="common">Lactobacillus hilgardii</name>
    <dbReference type="NCBI Taxonomy" id="1588"/>
    <lineage>
        <taxon>Bacteria</taxon>
        <taxon>Bacillati</taxon>
        <taxon>Bacillota</taxon>
        <taxon>Bacilli</taxon>
        <taxon>Lactobacillales</taxon>
        <taxon>Lactobacillaceae</taxon>
        <taxon>Lentilactobacillus</taxon>
    </lineage>
</organism>
<keyword evidence="4" id="KW-0804">Transcription</keyword>
<gene>
    <name evidence="6" type="ORF">GQR93_10575</name>
</gene>
<dbReference type="GeneID" id="69058812"/>
<dbReference type="PANTHER" id="PTHR34294">
    <property type="entry name" value="TRANSCRIPTIONAL REGULATOR-RELATED"/>
    <property type="match status" value="1"/>
</dbReference>
<evidence type="ECO:0000256" key="3">
    <source>
        <dbReference type="ARBA" id="ARBA00023125"/>
    </source>
</evidence>
<evidence type="ECO:0000256" key="2">
    <source>
        <dbReference type="ARBA" id="ARBA00023015"/>
    </source>
</evidence>
<dbReference type="Proteomes" id="UP000465035">
    <property type="component" value="Chromosome"/>
</dbReference>
<dbReference type="InterPro" id="IPR051054">
    <property type="entry name" value="SorC_transcr_regulators"/>
</dbReference>
<dbReference type="SMR" id="A0A6P1EA14"/>
<dbReference type="RefSeq" id="WP_004466922.1">
    <property type="nucleotide sequence ID" value="NZ_CABKOL010000104.1"/>
</dbReference>
<dbReference type="Pfam" id="PF04198">
    <property type="entry name" value="Sugar-bind"/>
    <property type="match status" value="1"/>
</dbReference>
<dbReference type="GO" id="GO:0030246">
    <property type="term" value="F:carbohydrate binding"/>
    <property type="evidence" value="ECO:0007669"/>
    <property type="project" value="InterPro"/>
</dbReference>
<dbReference type="SUPFAM" id="SSF100950">
    <property type="entry name" value="NagB/RpiA/CoA transferase-like"/>
    <property type="match status" value="1"/>
</dbReference>
<keyword evidence="3" id="KW-0238">DNA-binding</keyword>
<comment type="similarity">
    <text evidence="1">Belongs to the SorC transcriptional regulatory family.</text>
</comment>
<reference evidence="6 7" key="1">
    <citation type="submission" date="2019-12" db="EMBL/GenBank/DDBJ databases">
        <title>Lactobacillus hilgardii FLUB.</title>
        <authorList>
            <person name="Gustaw K."/>
        </authorList>
    </citation>
    <scope>NUCLEOTIDE SEQUENCE [LARGE SCALE GENOMIC DNA]</scope>
    <source>
        <strain evidence="6 7">FLUB</strain>
    </source>
</reference>
<keyword evidence="2" id="KW-0805">Transcription regulation</keyword>
<proteinExistence type="inferred from homology"/>
<feature type="domain" description="Sugar-binding" evidence="5">
    <location>
        <begin position="67"/>
        <end position="313"/>
    </location>
</feature>
<evidence type="ECO:0000256" key="1">
    <source>
        <dbReference type="ARBA" id="ARBA00010466"/>
    </source>
</evidence>
<dbReference type="PANTHER" id="PTHR34294:SF1">
    <property type="entry name" value="TRANSCRIPTIONAL REGULATOR LSRR"/>
    <property type="match status" value="1"/>
</dbReference>
<dbReference type="AlphaFoldDB" id="A0A6P1EA14"/>
<evidence type="ECO:0000313" key="7">
    <source>
        <dbReference type="Proteomes" id="UP000465035"/>
    </source>
</evidence>
<accession>A0A6P1EA14</accession>
<dbReference type="Gene3D" id="1.10.10.60">
    <property type="entry name" value="Homeodomain-like"/>
    <property type="match status" value="1"/>
</dbReference>
<dbReference type="InterPro" id="IPR007324">
    <property type="entry name" value="Sugar-bd_dom_put"/>
</dbReference>
<evidence type="ECO:0000256" key="4">
    <source>
        <dbReference type="ARBA" id="ARBA00023163"/>
    </source>
</evidence>
<dbReference type="InterPro" id="IPR037171">
    <property type="entry name" value="NagB/RpiA_transferase-like"/>
</dbReference>
<evidence type="ECO:0000313" key="6">
    <source>
        <dbReference type="EMBL" id="QHB52602.1"/>
    </source>
</evidence>
<sequence>MAEIHDLEKLKQSLKVAEMYYEDDLSQTEISKSVGISRPTISRLLQYAKDNGLVKIQIVNPLVDAKILEKQLKQKYGVNIYVVSNNYGHSHSLQERVGKYAADFLAKVVRHGDVIGLGWGKTIHAITQQVEEQAVSDVRVVELKGSVSYSEEKTWAYESVNELARVYHTSPDYLPLPVIFDNKITKKMVERDRYIKRILDLGRSADIALFTVGTVRSDALIFQLGYFNDEEKKQLQQEAIGDVFSRFVDRNGEIVNQQIDDRTIGIKLDELRNKKYAILVATGKQKTAGVHAVLKAGYANQVIIDQGLAQLLLDM</sequence>